<protein>
    <submittedName>
        <fullName evidence="1">Uncharacterized protein</fullName>
    </submittedName>
</protein>
<evidence type="ECO:0000313" key="2">
    <source>
        <dbReference type="Proteomes" id="UP000276133"/>
    </source>
</evidence>
<proteinExistence type="predicted"/>
<dbReference type="Proteomes" id="UP000276133">
    <property type="component" value="Unassembled WGS sequence"/>
</dbReference>
<name>A0A3M7RKA0_BRAPC</name>
<keyword evidence="2" id="KW-1185">Reference proteome</keyword>
<sequence>MIRWVTKHSKSVKMNNHTVSENDVSLLRAKKIKKESRPFLKDVGKSIIIRMDIESCYLGTHLVGMQ</sequence>
<comment type="caution">
    <text evidence="1">The sequence shown here is derived from an EMBL/GenBank/DDBJ whole genome shotgun (WGS) entry which is preliminary data.</text>
</comment>
<gene>
    <name evidence="1" type="ORF">BpHYR1_015737</name>
</gene>
<dbReference type="EMBL" id="REGN01003187">
    <property type="protein sequence ID" value="RNA23982.1"/>
    <property type="molecule type" value="Genomic_DNA"/>
</dbReference>
<accession>A0A3M7RKA0</accession>
<evidence type="ECO:0000313" key="1">
    <source>
        <dbReference type="EMBL" id="RNA23982.1"/>
    </source>
</evidence>
<dbReference type="AlphaFoldDB" id="A0A3M7RKA0"/>
<organism evidence="1 2">
    <name type="scientific">Brachionus plicatilis</name>
    <name type="common">Marine rotifer</name>
    <name type="synonym">Brachionus muelleri</name>
    <dbReference type="NCBI Taxonomy" id="10195"/>
    <lineage>
        <taxon>Eukaryota</taxon>
        <taxon>Metazoa</taxon>
        <taxon>Spiralia</taxon>
        <taxon>Gnathifera</taxon>
        <taxon>Rotifera</taxon>
        <taxon>Eurotatoria</taxon>
        <taxon>Monogononta</taxon>
        <taxon>Pseudotrocha</taxon>
        <taxon>Ploima</taxon>
        <taxon>Brachionidae</taxon>
        <taxon>Brachionus</taxon>
    </lineage>
</organism>
<reference evidence="1 2" key="1">
    <citation type="journal article" date="2018" name="Sci. Rep.">
        <title>Genomic signatures of local adaptation to the degree of environmental predictability in rotifers.</title>
        <authorList>
            <person name="Franch-Gras L."/>
            <person name="Hahn C."/>
            <person name="Garcia-Roger E.M."/>
            <person name="Carmona M.J."/>
            <person name="Serra M."/>
            <person name="Gomez A."/>
        </authorList>
    </citation>
    <scope>NUCLEOTIDE SEQUENCE [LARGE SCALE GENOMIC DNA]</scope>
    <source>
        <strain evidence="1">HYR1</strain>
    </source>
</reference>